<dbReference type="Pfam" id="PF07606">
    <property type="entry name" value="DUF1569"/>
    <property type="match status" value="1"/>
</dbReference>
<dbReference type="EMBL" id="CP042806">
    <property type="protein sequence ID" value="QEE30693.1"/>
    <property type="molecule type" value="Genomic_DNA"/>
</dbReference>
<dbReference type="AlphaFoldDB" id="A0A5B9EET3"/>
<reference evidence="1 2" key="1">
    <citation type="submission" date="2019-08" db="EMBL/GenBank/DDBJ databases">
        <title>Complete genome sequence of Terriglobus albidus strain ORNL.</title>
        <authorList>
            <person name="Podar M."/>
        </authorList>
    </citation>
    <scope>NUCLEOTIDE SEQUENCE [LARGE SCALE GENOMIC DNA]</scope>
    <source>
        <strain evidence="1 2">ORNL</strain>
    </source>
</reference>
<dbReference type="InterPro" id="IPR034660">
    <property type="entry name" value="DinB/YfiT-like"/>
</dbReference>
<dbReference type="InterPro" id="IPR011463">
    <property type="entry name" value="DUF1569"/>
</dbReference>
<dbReference type="KEGG" id="talb:FTW19_23475"/>
<sequence>MKNLFEAATIAEVKQRMAELTPESRPQWGRMNAAQALAHCGIALSMAAGELTPPRSLLGRVFGRAAINSLFQGKPMGRNAAGHPTAQVTDERDLETERQNLLHRLDSFQADGPAGCTRHPHFFFGKLTPEEWAAFQYIHLDHHLRQFGV</sequence>
<organism evidence="1 2">
    <name type="scientific">Terriglobus albidus</name>
    <dbReference type="NCBI Taxonomy" id="1592106"/>
    <lineage>
        <taxon>Bacteria</taxon>
        <taxon>Pseudomonadati</taxon>
        <taxon>Acidobacteriota</taxon>
        <taxon>Terriglobia</taxon>
        <taxon>Terriglobales</taxon>
        <taxon>Acidobacteriaceae</taxon>
        <taxon>Terriglobus</taxon>
    </lineage>
</organism>
<evidence type="ECO:0000313" key="1">
    <source>
        <dbReference type="EMBL" id="QEE30693.1"/>
    </source>
</evidence>
<evidence type="ECO:0000313" key="2">
    <source>
        <dbReference type="Proteomes" id="UP000321820"/>
    </source>
</evidence>
<dbReference type="Proteomes" id="UP000321820">
    <property type="component" value="Chromosome"/>
</dbReference>
<gene>
    <name evidence="1" type="ORF">FTW19_23475</name>
</gene>
<proteinExistence type="predicted"/>
<dbReference type="OrthoDB" id="2599194at2"/>
<protein>
    <submittedName>
        <fullName evidence="1">DUF1569 domain-containing protein</fullName>
    </submittedName>
</protein>
<dbReference type="RefSeq" id="WP_147649991.1">
    <property type="nucleotide sequence ID" value="NZ_CP042806.1"/>
</dbReference>
<dbReference type="Gene3D" id="1.20.120.450">
    <property type="entry name" value="dinb family like domain"/>
    <property type="match status" value="1"/>
</dbReference>
<name>A0A5B9EET3_9BACT</name>
<keyword evidence="2" id="KW-1185">Reference proteome</keyword>
<accession>A0A5B9EET3</accession>